<name>A0A8H7VDI0_9FUNG</name>
<dbReference type="OrthoDB" id="2234307at2759"/>
<dbReference type="Proteomes" id="UP000603453">
    <property type="component" value="Unassembled WGS sequence"/>
</dbReference>
<dbReference type="EMBL" id="JAEPRD010000011">
    <property type="protein sequence ID" value="KAG2210504.1"/>
    <property type="molecule type" value="Genomic_DNA"/>
</dbReference>
<dbReference type="AlphaFoldDB" id="A0A8H7VDI0"/>
<accession>A0A8H7VDI0</accession>
<sequence>MSNWNNLPVEILAEIMGLVLDNDKTKAFMLRCMLVSKHWSMVSRTIIYKSVTLRKSSQFEPFVTSMLHSSNGQLVKQIQLSYDDEYQLELNLGRLFKFCPNITSLEQPRYKKSSFFAKLLLEVLAGNGTKLRRIPPYDSSDPDDIRVYGHVTYALKDTLEDIYLSDYFLTKITFEQNNTLNELQMYKSLKSICFKLESHSNLFTVLEKIQYCYSLISVRILADWDDDVEKHLGIVEPLHLQSLSNVRYLQISKMLTISSTLVQYVLRLFPNLKSLEYADDYSQSILHNNRVQRLSAEEWGHFKTQGMEIPNELWIQFLTYVASMRVCTIPYLFVKDVEVFAKVPNLYENLHISADEWLPELDKDFKVYFGIFYNTNDKSNIRSMYQKDNYTPHIVLKCDRKTHFVNCPKKNTIKTLGSNLKASDFDAGSQGDAIIPLDVDIKNSVEDNLRFIFENQDSVKPIRSLGRIQFRYCEFDEDYLCQLSSRLPSTLQFVAFIDSFVHSHKFHSSLLYDVIDMPNTSFSTLLWKSEISYEPASKVSMNNQLVVSSSIEFEASIVDDVVQTIDIRCFDIKRLVIKLPGLRFLLHPEEPPIICDDDSGMDVDDFSVFYSDF</sequence>
<keyword evidence="2" id="KW-1185">Reference proteome</keyword>
<evidence type="ECO:0000313" key="1">
    <source>
        <dbReference type="EMBL" id="KAG2210504.1"/>
    </source>
</evidence>
<evidence type="ECO:0000313" key="2">
    <source>
        <dbReference type="Proteomes" id="UP000603453"/>
    </source>
</evidence>
<reference evidence="1" key="1">
    <citation type="submission" date="2020-12" db="EMBL/GenBank/DDBJ databases">
        <title>Metabolic potential, ecology and presence of endohyphal bacteria is reflected in genomic diversity of Mucoromycotina.</title>
        <authorList>
            <person name="Muszewska A."/>
            <person name="Okrasinska A."/>
            <person name="Steczkiewicz K."/>
            <person name="Drgas O."/>
            <person name="Orlowska M."/>
            <person name="Perlinska-Lenart U."/>
            <person name="Aleksandrzak-Piekarczyk T."/>
            <person name="Szatraj K."/>
            <person name="Zielenkiewicz U."/>
            <person name="Pilsyk S."/>
            <person name="Malc E."/>
            <person name="Mieczkowski P."/>
            <person name="Kruszewska J.S."/>
            <person name="Biernat P."/>
            <person name="Pawlowska J."/>
        </authorList>
    </citation>
    <scope>NUCLEOTIDE SEQUENCE</scope>
    <source>
        <strain evidence="1">WA0000017839</strain>
    </source>
</reference>
<comment type="caution">
    <text evidence="1">The sequence shown here is derived from an EMBL/GenBank/DDBJ whole genome shotgun (WGS) entry which is preliminary data.</text>
</comment>
<evidence type="ECO:0008006" key="3">
    <source>
        <dbReference type="Google" id="ProtNLM"/>
    </source>
</evidence>
<protein>
    <recommendedName>
        <fullName evidence="3">F-box domain-containing protein</fullName>
    </recommendedName>
</protein>
<organism evidence="1 2">
    <name type="scientific">Mucor saturninus</name>
    <dbReference type="NCBI Taxonomy" id="64648"/>
    <lineage>
        <taxon>Eukaryota</taxon>
        <taxon>Fungi</taxon>
        <taxon>Fungi incertae sedis</taxon>
        <taxon>Mucoromycota</taxon>
        <taxon>Mucoromycotina</taxon>
        <taxon>Mucoromycetes</taxon>
        <taxon>Mucorales</taxon>
        <taxon>Mucorineae</taxon>
        <taxon>Mucoraceae</taxon>
        <taxon>Mucor</taxon>
    </lineage>
</organism>
<proteinExistence type="predicted"/>
<gene>
    <name evidence="1" type="ORF">INT47_002446</name>
</gene>